<feature type="chain" id="PRO_5046296581" description="YMGG-like Gly-zipper domain-containing protein" evidence="1">
    <location>
        <begin position="23"/>
        <end position="178"/>
    </location>
</feature>
<feature type="signal peptide" evidence="1">
    <location>
        <begin position="1"/>
        <end position="22"/>
    </location>
</feature>
<comment type="caution">
    <text evidence="3">The sequence shown here is derived from an EMBL/GenBank/DDBJ whole genome shotgun (WGS) entry which is preliminary data.</text>
</comment>
<organism evidence="3 4">
    <name type="scientific">Hymenobacter fastidiosus</name>
    <dbReference type="NCBI Taxonomy" id="486264"/>
    <lineage>
        <taxon>Bacteria</taxon>
        <taxon>Pseudomonadati</taxon>
        <taxon>Bacteroidota</taxon>
        <taxon>Cytophagia</taxon>
        <taxon>Cytophagales</taxon>
        <taxon>Hymenobacteraceae</taxon>
        <taxon>Hymenobacter</taxon>
    </lineage>
</organism>
<reference evidence="4" key="1">
    <citation type="journal article" date="2019" name="Int. J. Syst. Evol. Microbiol.">
        <title>The Global Catalogue of Microorganisms (GCM) 10K type strain sequencing project: providing services to taxonomists for standard genome sequencing and annotation.</title>
        <authorList>
            <consortium name="The Broad Institute Genomics Platform"/>
            <consortium name="The Broad Institute Genome Sequencing Center for Infectious Disease"/>
            <person name="Wu L."/>
            <person name="Ma J."/>
        </authorList>
    </citation>
    <scope>NUCLEOTIDE SEQUENCE [LARGE SCALE GENOMIC DNA]</scope>
    <source>
        <strain evidence="4">JCM 17224</strain>
    </source>
</reference>
<dbReference type="InterPro" id="IPR027367">
    <property type="entry name" value="Gly-zipper_YMGG"/>
</dbReference>
<accession>A0ABP7ST05</accession>
<keyword evidence="4" id="KW-1185">Reference proteome</keyword>
<dbReference type="RefSeq" id="WP_345074374.1">
    <property type="nucleotide sequence ID" value="NZ_BAABDJ010000036.1"/>
</dbReference>
<evidence type="ECO:0000313" key="4">
    <source>
        <dbReference type="Proteomes" id="UP001500567"/>
    </source>
</evidence>
<dbReference type="Pfam" id="PF13441">
    <property type="entry name" value="Gly-zipper_YMGG"/>
    <property type="match status" value="1"/>
</dbReference>
<dbReference type="Proteomes" id="UP001500567">
    <property type="component" value="Unassembled WGS sequence"/>
</dbReference>
<proteinExistence type="predicted"/>
<keyword evidence="1" id="KW-0732">Signal</keyword>
<name>A0ABP7ST05_9BACT</name>
<evidence type="ECO:0000313" key="3">
    <source>
        <dbReference type="EMBL" id="GAA4016128.1"/>
    </source>
</evidence>
<evidence type="ECO:0000256" key="1">
    <source>
        <dbReference type="SAM" id="SignalP"/>
    </source>
</evidence>
<sequence>MKKFSWILALVMLFTGVFGAQAQERKRWSPQAKGAVIGGLGGAAAGAIIHKRNRAVGGAVGGVAGAGVGYAIGKRTDNRRKEAARVAAIERAAANRAANDRAERSALARRVDAAERKAAVAQVKQQQQYPVMANGFAATTPMMLTASNGPVAAGYLPNEAYGNRNSAYSTSEVRRKSW</sequence>
<gene>
    <name evidence="3" type="ORF">GCM10022408_31980</name>
</gene>
<protein>
    <recommendedName>
        <fullName evidence="2">YMGG-like Gly-zipper domain-containing protein</fullName>
    </recommendedName>
</protein>
<dbReference type="EMBL" id="BAABDJ010000036">
    <property type="protein sequence ID" value="GAA4016128.1"/>
    <property type="molecule type" value="Genomic_DNA"/>
</dbReference>
<evidence type="ECO:0000259" key="2">
    <source>
        <dbReference type="Pfam" id="PF13441"/>
    </source>
</evidence>
<feature type="domain" description="YMGG-like Gly-zipper" evidence="2">
    <location>
        <begin position="32"/>
        <end position="74"/>
    </location>
</feature>